<accession>A0A7S0DZX4</accession>
<sequence length="256" mass="27451">MKSSTQVELKPSTSGGGSSVPPGLPNARIFRNLANSGKVGQATSNKGSTSSNPKNNDDESRPSSEAMAAQRKEDEVLQTGRECSDPYSSSFKEVLDLVQQGGVPCDIRNVDDSPLGNSFAATPATKNPRRKPWEENRSNSQRAVDVGNEEEGGNTVNTSERVESLLEADPSRGSTSPYEPRDFLQEVATLNHFGRGPAVLKSSSIESGQGQQDGQAFSYLPTIEPSDGKSKIFTTPADVISQIKSESSEINEDRNQ</sequence>
<evidence type="ECO:0000256" key="1">
    <source>
        <dbReference type="SAM" id="MobiDB-lite"/>
    </source>
</evidence>
<reference evidence="3" key="1">
    <citation type="submission" date="2021-01" db="EMBL/GenBank/DDBJ databases">
        <authorList>
            <person name="Corre E."/>
            <person name="Pelletier E."/>
            <person name="Niang G."/>
            <person name="Scheremetjew M."/>
            <person name="Finn R."/>
            <person name="Kale V."/>
            <person name="Holt S."/>
            <person name="Cochrane G."/>
            <person name="Meng A."/>
            <person name="Brown T."/>
            <person name="Cohen L."/>
        </authorList>
    </citation>
    <scope>NUCLEOTIDE SEQUENCE</scope>
    <source>
        <strain evidence="3">CCMP325</strain>
    </source>
</reference>
<gene>
    <name evidence="3" type="ORF">HPHI1048_LOCUS2937</name>
</gene>
<proteinExistence type="predicted"/>
<dbReference type="InterPro" id="IPR040554">
    <property type="entry name" value="KPWE_PEX14_dom"/>
</dbReference>
<evidence type="ECO:0000259" key="2">
    <source>
        <dbReference type="Pfam" id="PF17733"/>
    </source>
</evidence>
<dbReference type="AlphaFoldDB" id="A0A7S0DZX4"/>
<name>A0A7S0DZX4_9CRYP</name>
<feature type="compositionally biased region" description="Polar residues" evidence="1">
    <location>
        <begin position="201"/>
        <end position="215"/>
    </location>
</feature>
<feature type="region of interest" description="Disordered" evidence="1">
    <location>
        <begin position="1"/>
        <end position="87"/>
    </location>
</feature>
<protein>
    <recommendedName>
        <fullName evidence="2">Peroxisomal membrane protein PEX14-like KPWE domain-containing protein</fullName>
    </recommendedName>
</protein>
<feature type="compositionally biased region" description="Polar residues" evidence="1">
    <location>
        <begin position="41"/>
        <end position="54"/>
    </location>
</feature>
<feature type="domain" description="Peroxisomal membrane protein PEX14-like KPWE" evidence="2">
    <location>
        <begin position="86"/>
        <end position="134"/>
    </location>
</feature>
<dbReference type="Pfam" id="PF17733">
    <property type="entry name" value="KPWE_dom"/>
    <property type="match status" value="1"/>
</dbReference>
<organism evidence="3">
    <name type="scientific">Hanusia phi</name>
    <dbReference type="NCBI Taxonomy" id="3032"/>
    <lineage>
        <taxon>Eukaryota</taxon>
        <taxon>Cryptophyceae</taxon>
        <taxon>Pyrenomonadales</taxon>
        <taxon>Geminigeraceae</taxon>
        <taxon>Hanusia</taxon>
    </lineage>
</organism>
<evidence type="ECO:0000313" key="3">
    <source>
        <dbReference type="EMBL" id="CAD8470296.1"/>
    </source>
</evidence>
<feature type="region of interest" description="Disordered" evidence="1">
    <location>
        <begin position="108"/>
        <end position="179"/>
    </location>
</feature>
<feature type="region of interest" description="Disordered" evidence="1">
    <location>
        <begin position="201"/>
        <end position="232"/>
    </location>
</feature>
<dbReference type="EMBL" id="HBEO01004104">
    <property type="protein sequence ID" value="CAD8470296.1"/>
    <property type="molecule type" value="Transcribed_RNA"/>
</dbReference>